<comment type="cofactor">
    <cofactor evidence="1">
        <name>pantetheine 4'-phosphate</name>
        <dbReference type="ChEBI" id="CHEBI:47942"/>
    </cofactor>
</comment>
<dbReference type="GO" id="GO:0043041">
    <property type="term" value="P:amino acid activation for nonribosomal peptide biosynthetic process"/>
    <property type="evidence" value="ECO:0007669"/>
    <property type="project" value="TreeGrafter"/>
</dbReference>
<feature type="region of interest" description="Disordered" evidence="4">
    <location>
        <begin position="942"/>
        <end position="972"/>
    </location>
</feature>
<feature type="region of interest" description="Disordered" evidence="4">
    <location>
        <begin position="2037"/>
        <end position="2067"/>
    </location>
</feature>
<feature type="domain" description="Carrier" evidence="5">
    <location>
        <begin position="2133"/>
        <end position="2208"/>
    </location>
</feature>
<evidence type="ECO:0000256" key="4">
    <source>
        <dbReference type="SAM" id="MobiDB-lite"/>
    </source>
</evidence>
<keyword evidence="3" id="KW-0597">Phosphoprotein</keyword>
<reference evidence="6 7" key="1">
    <citation type="submission" date="2021-01" db="EMBL/GenBank/DDBJ databases">
        <title>Whole genome shotgun sequence of Planobispora longispora NBRC 13918.</title>
        <authorList>
            <person name="Komaki H."/>
            <person name="Tamura T."/>
        </authorList>
    </citation>
    <scope>NUCLEOTIDE SEQUENCE [LARGE SCALE GENOMIC DNA]</scope>
    <source>
        <strain evidence="6 7">NBRC 13918</strain>
    </source>
</reference>
<dbReference type="PANTHER" id="PTHR45527">
    <property type="entry name" value="NONRIBOSOMAL PEPTIDE SYNTHETASE"/>
    <property type="match status" value="1"/>
</dbReference>
<evidence type="ECO:0000256" key="1">
    <source>
        <dbReference type="ARBA" id="ARBA00001957"/>
    </source>
</evidence>
<feature type="compositionally biased region" description="Low complexity" evidence="4">
    <location>
        <begin position="949"/>
        <end position="965"/>
    </location>
</feature>
<dbReference type="InterPro" id="IPR036736">
    <property type="entry name" value="ACP-like_sf"/>
</dbReference>
<protein>
    <submittedName>
        <fullName evidence="6">Dimodular nonribosomal peptide synthase</fullName>
    </submittedName>
</protein>
<dbReference type="InterPro" id="IPR001031">
    <property type="entry name" value="Thioesterase"/>
</dbReference>
<dbReference type="SUPFAM" id="SSF47336">
    <property type="entry name" value="ACP-like"/>
    <property type="match status" value="2"/>
</dbReference>
<dbReference type="PROSITE" id="PS00455">
    <property type="entry name" value="AMP_BINDING"/>
    <property type="match status" value="2"/>
</dbReference>
<dbReference type="SUPFAM" id="SSF52777">
    <property type="entry name" value="CoA-dependent acyltransferases"/>
    <property type="match status" value="4"/>
</dbReference>
<feature type="compositionally biased region" description="Polar residues" evidence="4">
    <location>
        <begin position="2037"/>
        <end position="2058"/>
    </location>
</feature>
<feature type="region of interest" description="Disordered" evidence="4">
    <location>
        <begin position="1049"/>
        <end position="1073"/>
    </location>
</feature>
<dbReference type="NCBIfam" id="TIGR01733">
    <property type="entry name" value="AA-adenyl-dom"/>
    <property type="match status" value="1"/>
</dbReference>
<proteinExistence type="predicted"/>
<gene>
    <name evidence="6" type="primary">dhbF</name>
    <name evidence="6" type="ORF">Plo01_53280</name>
</gene>
<dbReference type="Pfam" id="PF00550">
    <property type="entry name" value="PP-binding"/>
    <property type="match status" value="2"/>
</dbReference>
<evidence type="ECO:0000259" key="5">
    <source>
        <dbReference type="PROSITE" id="PS50075"/>
    </source>
</evidence>
<dbReference type="FunFam" id="1.10.1200.10:FF:000016">
    <property type="entry name" value="Non-ribosomal peptide synthase"/>
    <property type="match status" value="1"/>
</dbReference>
<dbReference type="Proteomes" id="UP000616724">
    <property type="component" value="Unassembled WGS sequence"/>
</dbReference>
<dbReference type="InterPro" id="IPR042099">
    <property type="entry name" value="ANL_N_sf"/>
</dbReference>
<dbReference type="InterPro" id="IPR020806">
    <property type="entry name" value="PKS_PP-bd"/>
</dbReference>
<dbReference type="Pfam" id="PF00501">
    <property type="entry name" value="AMP-binding"/>
    <property type="match status" value="3"/>
</dbReference>
<dbReference type="InterPro" id="IPR023213">
    <property type="entry name" value="CAT-like_dom_sf"/>
</dbReference>
<dbReference type="InterPro" id="IPR001242">
    <property type="entry name" value="Condensation_dom"/>
</dbReference>
<dbReference type="InterPro" id="IPR000873">
    <property type="entry name" value="AMP-dep_synth/lig_dom"/>
</dbReference>
<dbReference type="Gene3D" id="1.10.1200.10">
    <property type="entry name" value="ACP-like"/>
    <property type="match status" value="1"/>
</dbReference>
<evidence type="ECO:0000313" key="6">
    <source>
        <dbReference type="EMBL" id="GIH78899.1"/>
    </source>
</evidence>
<dbReference type="FunFam" id="3.40.50.980:FF:000001">
    <property type="entry name" value="Non-ribosomal peptide synthetase"/>
    <property type="match status" value="1"/>
</dbReference>
<dbReference type="PANTHER" id="PTHR45527:SF14">
    <property type="entry name" value="PLIPASTATIN SYNTHASE SUBUNIT B"/>
    <property type="match status" value="1"/>
</dbReference>
<dbReference type="CDD" id="cd17643">
    <property type="entry name" value="A_NRPS_Cytc1-like"/>
    <property type="match status" value="1"/>
</dbReference>
<accession>A0A8J3RPP5</accession>
<feature type="region of interest" description="Disordered" evidence="4">
    <location>
        <begin position="1127"/>
        <end position="1146"/>
    </location>
</feature>
<keyword evidence="7" id="KW-1185">Reference proteome</keyword>
<dbReference type="InterPro" id="IPR020845">
    <property type="entry name" value="AMP-binding_CS"/>
</dbReference>
<dbReference type="PROSITE" id="PS50075">
    <property type="entry name" value="CARRIER"/>
    <property type="match status" value="2"/>
</dbReference>
<dbReference type="InterPro" id="IPR025110">
    <property type="entry name" value="AMP-bd_C"/>
</dbReference>
<dbReference type="Pfam" id="PF13193">
    <property type="entry name" value="AMP-binding_C"/>
    <property type="match status" value="1"/>
</dbReference>
<dbReference type="Gene3D" id="2.30.38.10">
    <property type="entry name" value="Luciferase, Domain 3"/>
    <property type="match status" value="1"/>
</dbReference>
<dbReference type="EMBL" id="BOOH01000044">
    <property type="protein sequence ID" value="GIH78899.1"/>
    <property type="molecule type" value="Genomic_DNA"/>
</dbReference>
<organism evidence="6 7">
    <name type="scientific">Planobispora longispora</name>
    <dbReference type="NCBI Taxonomy" id="28887"/>
    <lineage>
        <taxon>Bacteria</taxon>
        <taxon>Bacillati</taxon>
        <taxon>Actinomycetota</taxon>
        <taxon>Actinomycetes</taxon>
        <taxon>Streptosporangiales</taxon>
        <taxon>Streptosporangiaceae</taxon>
        <taxon>Planobispora</taxon>
    </lineage>
</organism>
<dbReference type="Gene3D" id="3.40.50.1820">
    <property type="entry name" value="alpha/beta hydrolase"/>
    <property type="match status" value="1"/>
</dbReference>
<dbReference type="RefSeq" id="WP_203893382.1">
    <property type="nucleotide sequence ID" value="NZ_BOOH01000044.1"/>
</dbReference>
<name>A0A8J3RPP5_9ACTN</name>
<dbReference type="InterPro" id="IPR006162">
    <property type="entry name" value="Ppantetheine_attach_site"/>
</dbReference>
<dbReference type="Pfam" id="PF00975">
    <property type="entry name" value="Thioesterase"/>
    <property type="match status" value="1"/>
</dbReference>
<evidence type="ECO:0000313" key="7">
    <source>
        <dbReference type="Proteomes" id="UP000616724"/>
    </source>
</evidence>
<dbReference type="GO" id="GO:0044550">
    <property type="term" value="P:secondary metabolite biosynthetic process"/>
    <property type="evidence" value="ECO:0007669"/>
    <property type="project" value="TreeGrafter"/>
</dbReference>
<feature type="domain" description="Carrier" evidence="5">
    <location>
        <begin position="1025"/>
        <end position="1132"/>
    </location>
</feature>
<feature type="region of interest" description="Disordered" evidence="4">
    <location>
        <begin position="1842"/>
        <end position="1869"/>
    </location>
</feature>
<comment type="caution">
    <text evidence="6">The sequence shown here is derived from an EMBL/GenBank/DDBJ whole genome shotgun (WGS) entry which is preliminary data.</text>
</comment>
<sequence>MNVETFPLTGAQAGIWFAQRLDPDNPVYNTADRVDIRGPVDPALFERALLRCLAEAEPLRLHFTEEPAQYLPASDSLRDLVTVLDLSGEADPEAAAEEWMRADLDTPVDPAAAGAGAGDAGAGSMVRNALIRLADDHFVWYLRVHHLLIDAYALSMLVTRVAEIYGALAEGLPPGASPFGGMVPVLEEESAYLASARHGRDRAYWLERMAGAPEPAGLAGVPAMSAREVVRRREILPPVGHWDALARETRATWAEVAAVGLAVYLSRLTGTTDVLVGLPLMNRSGAALRVPCLTVNVVPLRLDVPPGAELGGLIAQAARRMAEARRHGRYRIEDLRRDLGLSGSSRALFGPLLNIKPFAPDVKFGAVPGEVRNLAAGPVDDLAVTLLLDGDRLILELDGNAALYPEEALAVHARRLARFLSSLALTPPDTPVGRLSLLTEEDEAALPAAALPTGALPTGALPAASSPTAPAAGVLSTAALSAAAPRTVVEAFDEQVRLTPAATALTCAGETLTFGELGARADLTARRLVREGAGPERIVALALPRSADLVVALLAVLKSGAAFLPVDPSYPADRREFMLADARPPITVTPEWMAAVTPERTALVDPGPAARSRTGADGPADARDAAEPAALPLPRPDDAAYVIYTSGSTGRPKGVVATHRGLAALLASHRERLFPAGERLRVAHTASFSFDASLDPVLWMIGGHELHLLDDDAYRDPEALTAHVREHGIDYLDLTPSHLREMPALLAAPPRITVVGGEAVPEALWRSLRESGTLAVDHYGPTESTVDAYTWFGDGTEGPVLGTRAHVLDHALHPAPPGVAGELYLSGDGLARGYLGRPELTAERFVAGPGGSRLYRTGDRARWAAGGRLELLGRTDDQIKVRGVRIEPGEIEAVLEEHPAVAAAAVTVRGGRLLAYAVPAGEFRTAQAGEFRTAQAGEFRTAQARERAAQAPAGAGESAGERPGPGSAGASRDVAELREFAAARLPAGMVPSAVAWLDALPRTPNGKLDRAALPDVQAAARPGREPETEEERTMCALFAEVLGLSGAEADGGHSAGVPGLPDAETDAGHSAGTPVPSPVGTDDGFFDLGGHSLLAARLAVRIRETFGVRVPIATIFEEPTPAGLVASMPAGRTVRPPLRPRPRPERIPLSSAQARLWFLYRIEGPNPTYNIPLAVHLTGPVDHAALRAALADVVARHEILRTVFPERDGVPEQRILRPGPVPLQIWQPGEHLAEAMRTATRHGFDLASEPPLRATLLRGEGGEHVLMLVLHHIAGDGWSTGPLVRDVMTAYEARAAGAVPAFEPLPVQYADYALWQLDLPDSDLAHWTRALAGLPDRLELPADRPRPAVSSSTGGTVPVRLGPELVAGVEALARASRTSVFMVLHAALAALLTRLGAGADIPVGTPVAGRTDSALDDAVGFFVNTLVLRTDTSGDPSFAELLQRVRAADLAAFDHAETPFDRLVEALNPARARNRHPLFQVMLVHQDAPETGVEVVHTGTAKFDLTLNLDATGSGFLEYSADLFDHATARTLAERFTRLLSGAVADPDRPIGRLDVLGEGERRTLIEEWNGDLVSSPGTTLPDLFEARVRRTPYAIAVENLTYAELNARANRLAHKLIAHGARPESVVALSLPRSADLVVALLAVVKAGAAYLPLDPTYPADRLHYMVADAGPVCVVDPSWLEDLDDWLDHDPERSLEPGNAAYVIYTSGSTGRPKGVLVTHHNVVRLMSATDHWFGFGPDDVWTLFHSYAFDFSVWELWGALLYGGRLVVVPYEVSRSPGDFLELLERERVTVLNQTPSAFYQLVAADDGRELALRYVVFGGEALELSRLAEWYARRPYPSRPSPAQHETRPSPAQHETRPSPAPNAPLLVNMYGITETTVHVTHMPLSPDHREGSLVGRGIPDLRVYLLDDALQPVPPGVVGEMYVAGDGLARGYLGRPELTAGRFVANPYGPPGSRMYRSGDLARWKPDGTLDYIGRADQQVKVRGFRIEPGEIEAALLCHPSVEQAAVVVREDRPGDKRLVAYVVPAASGADTTPLASRVDTTPAASRVDTSPAISRAGTAPAASGADTVPAASVLDTAELRAFAGRTLPDYMVPAAVVELETLPLTVNGKLDRRALPAPAAPAAAGRPPATPREATLCALFAEVLDLPRVGADDGFFDLGGHSLLAVRLVSRIKEVLGTEVTIGALFEAPTAAGLAALTESGSRTDPLAVLLPLRESGSRPPLFCVHPAGGLSWCYSGLIRHVPDRPIYGLQARHDPLPASLRELAADYVGQLRTVQSAGPYHLLGWSTGGVIAQEMAVQLRLAGQEVALLAVLDAYPAEGLRDLPVSDEAEALEALLTMGGFAPDAATTLEEAVEVLRREGSPLAGLPVETLRSLKDLYLNTNHLVRGLDTRVFDGDVLFFRATVDTIDDALTAETWRPHVTGTIDDHDVACSHKDMTQPGPIAEIGAIVAARLQNLQDLRDPHDPQEPNT</sequence>
<dbReference type="SUPFAM" id="SSF56801">
    <property type="entry name" value="Acetyl-CoA synthetase-like"/>
    <property type="match status" value="2"/>
</dbReference>
<dbReference type="GO" id="GO:0003824">
    <property type="term" value="F:catalytic activity"/>
    <property type="evidence" value="ECO:0007669"/>
    <property type="project" value="InterPro"/>
</dbReference>
<dbReference type="Gene3D" id="3.30.300.30">
    <property type="match status" value="2"/>
</dbReference>
<dbReference type="CDD" id="cd05930">
    <property type="entry name" value="A_NRPS"/>
    <property type="match status" value="1"/>
</dbReference>
<dbReference type="InterPro" id="IPR029058">
    <property type="entry name" value="AB_hydrolase_fold"/>
</dbReference>
<dbReference type="Gene3D" id="3.40.50.980">
    <property type="match status" value="2"/>
</dbReference>
<evidence type="ECO:0000256" key="3">
    <source>
        <dbReference type="ARBA" id="ARBA00022553"/>
    </source>
</evidence>
<dbReference type="SUPFAM" id="SSF53474">
    <property type="entry name" value="alpha/beta-Hydrolases"/>
    <property type="match status" value="1"/>
</dbReference>
<dbReference type="FunFam" id="2.30.38.10:FF:000001">
    <property type="entry name" value="Non-ribosomal peptide synthetase PvdI"/>
    <property type="match status" value="1"/>
</dbReference>
<dbReference type="Pfam" id="PF00668">
    <property type="entry name" value="Condensation"/>
    <property type="match status" value="2"/>
</dbReference>
<dbReference type="SMART" id="SM00823">
    <property type="entry name" value="PKS_PP"/>
    <property type="match status" value="2"/>
</dbReference>
<dbReference type="PROSITE" id="PS00012">
    <property type="entry name" value="PHOSPHOPANTETHEINE"/>
    <property type="match status" value="2"/>
</dbReference>
<dbReference type="InterPro" id="IPR009081">
    <property type="entry name" value="PP-bd_ACP"/>
</dbReference>
<dbReference type="GO" id="GO:0072330">
    <property type="term" value="P:monocarboxylic acid biosynthetic process"/>
    <property type="evidence" value="ECO:0007669"/>
    <property type="project" value="UniProtKB-ARBA"/>
</dbReference>
<dbReference type="InterPro" id="IPR045851">
    <property type="entry name" value="AMP-bd_C_sf"/>
</dbReference>
<keyword evidence="2" id="KW-0596">Phosphopantetheine</keyword>
<feature type="region of interest" description="Disordered" evidence="4">
    <location>
        <begin position="604"/>
        <end position="632"/>
    </location>
</feature>
<dbReference type="GO" id="GO:0008610">
    <property type="term" value="P:lipid biosynthetic process"/>
    <property type="evidence" value="ECO:0007669"/>
    <property type="project" value="UniProtKB-ARBA"/>
</dbReference>
<dbReference type="InterPro" id="IPR010071">
    <property type="entry name" value="AA_adenyl_dom"/>
</dbReference>
<dbReference type="GO" id="GO:0031177">
    <property type="term" value="F:phosphopantetheine binding"/>
    <property type="evidence" value="ECO:0007669"/>
    <property type="project" value="InterPro"/>
</dbReference>
<dbReference type="Gene3D" id="3.30.559.10">
    <property type="entry name" value="Chloramphenicol acetyltransferase-like domain"/>
    <property type="match status" value="2"/>
</dbReference>
<dbReference type="CDD" id="cd19540">
    <property type="entry name" value="LCL_NRPS-like"/>
    <property type="match status" value="1"/>
</dbReference>
<dbReference type="Gene3D" id="3.40.50.12780">
    <property type="entry name" value="N-terminal domain of ligase-like"/>
    <property type="match status" value="1"/>
</dbReference>
<dbReference type="Gene3D" id="3.30.559.30">
    <property type="entry name" value="Nonribosomal peptide synthetase, condensation domain"/>
    <property type="match status" value="2"/>
</dbReference>
<evidence type="ECO:0000256" key="2">
    <source>
        <dbReference type="ARBA" id="ARBA00022450"/>
    </source>
</evidence>
<dbReference type="GO" id="GO:0005829">
    <property type="term" value="C:cytosol"/>
    <property type="evidence" value="ECO:0007669"/>
    <property type="project" value="TreeGrafter"/>
</dbReference>